<dbReference type="STRING" id="502025.Hoch_1681"/>
<dbReference type="InterPro" id="IPR002225">
    <property type="entry name" value="3Beta_OHSteriod_DH/Estase"/>
</dbReference>
<organism evidence="2 3">
    <name type="scientific">Haliangium ochraceum (strain DSM 14365 / JCM 11303 / SMP-2)</name>
    <dbReference type="NCBI Taxonomy" id="502025"/>
    <lineage>
        <taxon>Bacteria</taxon>
        <taxon>Pseudomonadati</taxon>
        <taxon>Myxococcota</taxon>
        <taxon>Polyangia</taxon>
        <taxon>Haliangiales</taxon>
        <taxon>Kofleriaceae</taxon>
        <taxon>Haliangium</taxon>
    </lineage>
</organism>
<evidence type="ECO:0000313" key="3">
    <source>
        <dbReference type="Proteomes" id="UP000001880"/>
    </source>
</evidence>
<dbReference type="AlphaFoldDB" id="D0LWY4"/>
<dbReference type="Pfam" id="PF01073">
    <property type="entry name" value="3Beta_HSD"/>
    <property type="match status" value="1"/>
</dbReference>
<dbReference type="GO" id="GO:0005737">
    <property type="term" value="C:cytoplasm"/>
    <property type="evidence" value="ECO:0007669"/>
    <property type="project" value="TreeGrafter"/>
</dbReference>
<dbReference type="GO" id="GO:0006694">
    <property type="term" value="P:steroid biosynthetic process"/>
    <property type="evidence" value="ECO:0007669"/>
    <property type="project" value="InterPro"/>
</dbReference>
<dbReference type="InterPro" id="IPR036291">
    <property type="entry name" value="NAD(P)-bd_dom_sf"/>
</dbReference>
<dbReference type="PANTHER" id="PTHR48079:SF6">
    <property type="entry name" value="NAD(P)-BINDING DOMAIN-CONTAINING PROTEIN-RELATED"/>
    <property type="match status" value="1"/>
</dbReference>
<dbReference type="EMBL" id="CP001804">
    <property type="protein sequence ID" value="ACY14231.1"/>
    <property type="molecule type" value="Genomic_DNA"/>
</dbReference>
<dbReference type="KEGG" id="hoh:Hoch_1681"/>
<reference evidence="2 3" key="1">
    <citation type="journal article" date="2010" name="Stand. Genomic Sci.">
        <title>Complete genome sequence of Haliangium ochraceum type strain (SMP-2).</title>
        <authorList>
            <consortium name="US DOE Joint Genome Institute (JGI-PGF)"/>
            <person name="Ivanova N."/>
            <person name="Daum C."/>
            <person name="Lang E."/>
            <person name="Abt B."/>
            <person name="Kopitz M."/>
            <person name="Saunders E."/>
            <person name="Lapidus A."/>
            <person name="Lucas S."/>
            <person name="Glavina Del Rio T."/>
            <person name="Nolan M."/>
            <person name="Tice H."/>
            <person name="Copeland A."/>
            <person name="Cheng J.F."/>
            <person name="Chen F."/>
            <person name="Bruce D."/>
            <person name="Goodwin L."/>
            <person name="Pitluck S."/>
            <person name="Mavromatis K."/>
            <person name="Pati A."/>
            <person name="Mikhailova N."/>
            <person name="Chen A."/>
            <person name="Palaniappan K."/>
            <person name="Land M."/>
            <person name="Hauser L."/>
            <person name="Chang Y.J."/>
            <person name="Jeffries C.D."/>
            <person name="Detter J.C."/>
            <person name="Brettin T."/>
            <person name="Rohde M."/>
            <person name="Goker M."/>
            <person name="Bristow J."/>
            <person name="Markowitz V."/>
            <person name="Eisen J.A."/>
            <person name="Hugenholtz P."/>
            <person name="Kyrpides N.C."/>
            <person name="Klenk H.P."/>
        </authorList>
    </citation>
    <scope>NUCLEOTIDE SEQUENCE [LARGE SCALE GENOMIC DNA]</scope>
    <source>
        <strain evidence="3">DSM 14365 / CIP 107738 / JCM 11303 / AJ 13395 / SMP-2</strain>
    </source>
</reference>
<dbReference type="RefSeq" id="WP_012826839.1">
    <property type="nucleotide sequence ID" value="NC_013440.1"/>
</dbReference>
<dbReference type="SUPFAM" id="SSF51735">
    <property type="entry name" value="NAD(P)-binding Rossmann-fold domains"/>
    <property type="match status" value="1"/>
</dbReference>
<sequence>MRVFVTGGSGFVGGHVIEKLVAAGHEVGAMARSEGSAEIVRGFGAEPVPCSLGEVGSDALSTFEAVVHCAAYVEEWGTRAQFWDANVLGTSQLLEVAQAAGVRRFIFIGTEAAVFDGHNLIAIDETAPYPERQRFLYSETKAEAERRVLAANDENFTTISLRPRLVWGPRDQSILPAILRMVDAGNWSWLDRGEARTSTTHVYNLVHAVELALHQGRGGEAYFIADDGETDFRTFLTALTATVGVVLPERSMPSWLARTAAAAVETVWRVCRIRRTPPLTRFATAMMSSSVTVRTEKAQRELGYGPVISVDEALASSK</sequence>
<evidence type="ECO:0000313" key="2">
    <source>
        <dbReference type="EMBL" id="ACY14231.1"/>
    </source>
</evidence>
<gene>
    <name evidence="2" type="ordered locus">Hoch_1681</name>
</gene>
<accession>D0LWY4</accession>
<dbReference type="InterPro" id="IPR051783">
    <property type="entry name" value="NAD(P)-dependent_oxidoreduct"/>
</dbReference>
<dbReference type="Proteomes" id="UP000001880">
    <property type="component" value="Chromosome"/>
</dbReference>
<name>D0LWY4_HALO1</name>
<dbReference type="HOGENOM" id="CLU_007383_6_1_7"/>
<feature type="domain" description="3-beta hydroxysteroid dehydrogenase/isomerase" evidence="1">
    <location>
        <begin position="5"/>
        <end position="250"/>
    </location>
</feature>
<dbReference type="GO" id="GO:0016616">
    <property type="term" value="F:oxidoreductase activity, acting on the CH-OH group of donors, NAD or NADP as acceptor"/>
    <property type="evidence" value="ECO:0007669"/>
    <property type="project" value="InterPro"/>
</dbReference>
<evidence type="ECO:0000259" key="1">
    <source>
        <dbReference type="Pfam" id="PF01073"/>
    </source>
</evidence>
<dbReference type="Gene3D" id="3.40.50.720">
    <property type="entry name" value="NAD(P)-binding Rossmann-like Domain"/>
    <property type="match status" value="1"/>
</dbReference>
<dbReference type="GO" id="GO:0004029">
    <property type="term" value="F:aldehyde dehydrogenase (NAD+) activity"/>
    <property type="evidence" value="ECO:0007669"/>
    <property type="project" value="TreeGrafter"/>
</dbReference>
<dbReference type="OrthoDB" id="9814124at2"/>
<dbReference type="eggNOG" id="COG0451">
    <property type="taxonomic scope" value="Bacteria"/>
</dbReference>
<protein>
    <submittedName>
        <fullName evidence="2">NAD-dependent epimerase/dehydratase</fullName>
    </submittedName>
</protein>
<dbReference type="PANTHER" id="PTHR48079">
    <property type="entry name" value="PROTEIN YEEZ"/>
    <property type="match status" value="1"/>
</dbReference>
<keyword evidence="3" id="KW-1185">Reference proteome</keyword>
<proteinExistence type="predicted"/>